<dbReference type="Proteomes" id="UP001224644">
    <property type="component" value="Unassembled WGS sequence"/>
</dbReference>
<evidence type="ECO:0000256" key="7">
    <source>
        <dbReference type="ARBA" id="ARBA00022490"/>
    </source>
</evidence>
<dbReference type="InterPro" id="IPR016169">
    <property type="entry name" value="FAD-bd_PCMH_sub2"/>
</dbReference>
<evidence type="ECO:0000256" key="8">
    <source>
        <dbReference type="ARBA" id="ARBA00022618"/>
    </source>
</evidence>
<dbReference type="GO" id="GO:0008762">
    <property type="term" value="F:UDP-N-acetylmuramate dehydrogenase activity"/>
    <property type="evidence" value="ECO:0007669"/>
    <property type="project" value="UniProtKB-EC"/>
</dbReference>
<evidence type="ECO:0000313" key="21">
    <source>
        <dbReference type="EMBL" id="MDN3589714.1"/>
    </source>
</evidence>
<dbReference type="Gene3D" id="3.90.78.10">
    <property type="entry name" value="UDP-N-acetylenolpyruvoylglucosamine reductase, C-terminal domain"/>
    <property type="match status" value="1"/>
</dbReference>
<dbReference type="PANTHER" id="PTHR21071:SF4">
    <property type="entry name" value="UDP-N-ACETYLENOLPYRUVOYLGLUCOSAMINE REDUCTASE"/>
    <property type="match status" value="1"/>
</dbReference>
<evidence type="ECO:0000256" key="3">
    <source>
        <dbReference type="ARBA" id="ARBA00004496"/>
    </source>
</evidence>
<proteinExistence type="inferred from homology"/>
<evidence type="ECO:0000256" key="12">
    <source>
        <dbReference type="ARBA" id="ARBA00022960"/>
    </source>
</evidence>
<comment type="caution">
    <text evidence="21">The sequence shown here is derived from an EMBL/GenBank/DDBJ whole genome shotgun (WGS) entry which is preliminary data.</text>
</comment>
<dbReference type="Gene3D" id="3.30.43.10">
    <property type="entry name" value="Uridine Diphospho-n-acetylenolpyruvylglucosamine Reductase, domain 2"/>
    <property type="match status" value="1"/>
</dbReference>
<dbReference type="NCBIfam" id="NF010480">
    <property type="entry name" value="PRK13905.1"/>
    <property type="match status" value="1"/>
</dbReference>
<dbReference type="InterPro" id="IPR006094">
    <property type="entry name" value="Oxid_FAD_bind_N"/>
</dbReference>
<evidence type="ECO:0000256" key="13">
    <source>
        <dbReference type="ARBA" id="ARBA00022984"/>
    </source>
</evidence>
<evidence type="ECO:0000256" key="11">
    <source>
        <dbReference type="ARBA" id="ARBA00022857"/>
    </source>
</evidence>
<dbReference type="PANTHER" id="PTHR21071">
    <property type="entry name" value="UDP-N-ACETYLENOLPYRUVOYLGLUCOSAMINE REDUCTASE"/>
    <property type="match status" value="1"/>
</dbReference>
<evidence type="ECO:0000259" key="20">
    <source>
        <dbReference type="PROSITE" id="PS51387"/>
    </source>
</evidence>
<comment type="pathway">
    <text evidence="4 19">Cell wall biogenesis; peptidoglycan biosynthesis.</text>
</comment>
<evidence type="ECO:0000256" key="19">
    <source>
        <dbReference type="HAMAP-Rule" id="MF_00037"/>
    </source>
</evidence>
<dbReference type="InterPro" id="IPR011601">
    <property type="entry name" value="MurB_C"/>
</dbReference>
<reference evidence="22" key="1">
    <citation type="journal article" date="2019" name="Int. J. Syst. Evol. Microbiol.">
        <title>The Global Catalogue of Microorganisms (GCM) 10K type strain sequencing project: providing services to taxonomists for standard genome sequencing and annotation.</title>
        <authorList>
            <consortium name="The Broad Institute Genomics Platform"/>
            <consortium name="The Broad Institute Genome Sequencing Center for Infectious Disease"/>
            <person name="Wu L."/>
            <person name="Ma J."/>
        </authorList>
    </citation>
    <scope>NUCLEOTIDE SEQUENCE [LARGE SCALE GENOMIC DNA]</scope>
    <source>
        <strain evidence="22">CECT 7069</strain>
    </source>
</reference>
<evidence type="ECO:0000256" key="6">
    <source>
        <dbReference type="ARBA" id="ARBA00015188"/>
    </source>
</evidence>
<keyword evidence="9 19" id="KW-0285">Flavoprotein</keyword>
<gene>
    <name evidence="19 21" type="primary">murB</name>
    <name evidence="21" type="ORF">QWZ12_03715</name>
</gene>
<dbReference type="InterPro" id="IPR016167">
    <property type="entry name" value="FAD-bd_PCMH_sub1"/>
</dbReference>
<keyword evidence="15 19" id="KW-0131">Cell cycle</keyword>
<feature type="active site" description="Proton donor" evidence="19">
    <location>
        <position position="229"/>
    </location>
</feature>
<dbReference type="EC" id="1.3.1.98" evidence="5 19"/>
<comment type="catalytic activity">
    <reaction evidence="18 19">
        <text>UDP-N-acetyl-alpha-D-muramate + NADP(+) = UDP-N-acetyl-3-O-(1-carboxyvinyl)-alpha-D-glucosamine + NADPH + H(+)</text>
        <dbReference type="Rhea" id="RHEA:12248"/>
        <dbReference type="ChEBI" id="CHEBI:15378"/>
        <dbReference type="ChEBI" id="CHEBI:57783"/>
        <dbReference type="ChEBI" id="CHEBI:58349"/>
        <dbReference type="ChEBI" id="CHEBI:68483"/>
        <dbReference type="ChEBI" id="CHEBI:70757"/>
        <dbReference type="EC" id="1.3.1.98"/>
    </reaction>
</comment>
<keyword evidence="7 19" id="KW-0963">Cytoplasm</keyword>
<feature type="active site" evidence="19">
    <location>
        <position position="299"/>
    </location>
</feature>
<evidence type="ECO:0000256" key="2">
    <source>
        <dbReference type="ARBA" id="ARBA00003921"/>
    </source>
</evidence>
<protein>
    <recommendedName>
        <fullName evidence="6 19">UDP-N-acetylenolpyruvoylglucosamine reductase</fullName>
        <ecNumber evidence="5 19">1.3.1.98</ecNumber>
    </recommendedName>
    <alternativeName>
        <fullName evidence="17 19">UDP-N-acetylmuramate dehydrogenase</fullName>
    </alternativeName>
</protein>
<dbReference type="InterPro" id="IPR036635">
    <property type="entry name" value="MurB_C_sf"/>
</dbReference>
<comment type="subcellular location">
    <subcellularLocation>
        <location evidence="3 19">Cytoplasm</location>
    </subcellularLocation>
</comment>
<evidence type="ECO:0000256" key="17">
    <source>
        <dbReference type="ARBA" id="ARBA00031026"/>
    </source>
</evidence>
<evidence type="ECO:0000256" key="10">
    <source>
        <dbReference type="ARBA" id="ARBA00022827"/>
    </source>
</evidence>
<evidence type="ECO:0000313" key="22">
    <source>
        <dbReference type="Proteomes" id="UP001224644"/>
    </source>
</evidence>
<evidence type="ECO:0000256" key="9">
    <source>
        <dbReference type="ARBA" id="ARBA00022630"/>
    </source>
</evidence>
<dbReference type="InterPro" id="IPR016166">
    <property type="entry name" value="FAD-bd_PCMH"/>
</dbReference>
<keyword evidence="10 19" id="KW-0274">FAD</keyword>
<keyword evidence="14 19" id="KW-0560">Oxidoreductase</keyword>
<dbReference type="NCBIfam" id="TIGR00179">
    <property type="entry name" value="murB"/>
    <property type="match status" value="1"/>
</dbReference>
<dbReference type="RefSeq" id="WP_238228280.1">
    <property type="nucleotide sequence ID" value="NZ_BPQD01000043.1"/>
</dbReference>
<organism evidence="21 22">
    <name type="scientific">Methylobacterium adhaesivum</name>
    <dbReference type="NCBI Taxonomy" id="333297"/>
    <lineage>
        <taxon>Bacteria</taxon>
        <taxon>Pseudomonadati</taxon>
        <taxon>Pseudomonadota</taxon>
        <taxon>Alphaproteobacteria</taxon>
        <taxon>Hyphomicrobiales</taxon>
        <taxon>Methylobacteriaceae</taxon>
        <taxon>Methylobacterium</taxon>
    </lineage>
</organism>
<dbReference type="HAMAP" id="MF_00037">
    <property type="entry name" value="MurB"/>
    <property type="match status" value="1"/>
</dbReference>
<accession>A0ABT8BCE1</accession>
<name>A0ABT8BCE1_9HYPH</name>
<keyword evidence="8 19" id="KW-0132">Cell division</keyword>
<evidence type="ECO:0000256" key="5">
    <source>
        <dbReference type="ARBA" id="ARBA00012518"/>
    </source>
</evidence>
<keyword evidence="22" id="KW-1185">Reference proteome</keyword>
<evidence type="ECO:0000256" key="14">
    <source>
        <dbReference type="ARBA" id="ARBA00023002"/>
    </source>
</evidence>
<dbReference type="Pfam" id="PF01565">
    <property type="entry name" value="FAD_binding_4"/>
    <property type="match status" value="1"/>
</dbReference>
<evidence type="ECO:0000256" key="4">
    <source>
        <dbReference type="ARBA" id="ARBA00004752"/>
    </source>
</evidence>
<dbReference type="InterPro" id="IPR003170">
    <property type="entry name" value="MurB"/>
</dbReference>
<evidence type="ECO:0000256" key="16">
    <source>
        <dbReference type="ARBA" id="ARBA00023316"/>
    </source>
</evidence>
<evidence type="ECO:0000256" key="18">
    <source>
        <dbReference type="ARBA" id="ARBA00048914"/>
    </source>
</evidence>
<keyword evidence="13 19" id="KW-0573">Peptidoglycan synthesis</keyword>
<dbReference type="InterPro" id="IPR036318">
    <property type="entry name" value="FAD-bd_PCMH-like_sf"/>
</dbReference>
<keyword evidence="16 19" id="KW-0961">Cell wall biogenesis/degradation</keyword>
<dbReference type="Gene3D" id="3.30.465.10">
    <property type="match status" value="1"/>
</dbReference>
<comment type="cofactor">
    <cofactor evidence="1 19">
        <name>FAD</name>
        <dbReference type="ChEBI" id="CHEBI:57692"/>
    </cofactor>
</comment>
<evidence type="ECO:0000256" key="15">
    <source>
        <dbReference type="ARBA" id="ARBA00023306"/>
    </source>
</evidence>
<dbReference type="SUPFAM" id="SSF56176">
    <property type="entry name" value="FAD-binding/transporter-associated domain-like"/>
    <property type="match status" value="1"/>
</dbReference>
<dbReference type="PROSITE" id="PS51387">
    <property type="entry name" value="FAD_PCMH"/>
    <property type="match status" value="1"/>
</dbReference>
<feature type="domain" description="FAD-binding PCMH-type" evidence="20">
    <location>
        <begin position="35"/>
        <end position="222"/>
    </location>
</feature>
<evidence type="ECO:0000256" key="1">
    <source>
        <dbReference type="ARBA" id="ARBA00001974"/>
    </source>
</evidence>
<comment type="similarity">
    <text evidence="19">Belongs to the MurB family.</text>
</comment>
<sequence length="312" mass="32581">MTVFPDLTPAIRDRAPGLRGRLIANQPLSDLTWFRVGGPAQVLFTPADTEDLAALLAALDPETPVTVVGLGSNLIVRDGGVPGVVVRLGGKAFGSVEIDGEHLRAGTAVPDMRLAKAAAEAGLDGLAFFRGIPGSVGGALRMNAGAHGGETTDVLVSAEGVDRAGNLRTFTHAEMGFTYRHSAAPDDVIFMSALFRGRPGDRAAIEAEMDRVTAAREAAQPIRERTGGSTFKNPPGAKAWQLVDAAGCRGLTVGGAQVSEMHCNFLINRDGATAADIEGLGEEVRRRVRETSGVALHWEIKRIGLATSEAGA</sequence>
<dbReference type="Pfam" id="PF02873">
    <property type="entry name" value="MurB_C"/>
    <property type="match status" value="1"/>
</dbReference>
<comment type="function">
    <text evidence="2 19">Cell wall formation.</text>
</comment>
<feature type="active site" evidence="19">
    <location>
        <position position="180"/>
    </location>
</feature>
<dbReference type="SUPFAM" id="SSF56194">
    <property type="entry name" value="Uridine diphospho-N-Acetylenolpyruvylglucosamine reductase, MurB, C-terminal domain"/>
    <property type="match status" value="1"/>
</dbReference>
<dbReference type="EMBL" id="JAUFPX010000002">
    <property type="protein sequence ID" value="MDN3589714.1"/>
    <property type="molecule type" value="Genomic_DNA"/>
</dbReference>
<keyword evidence="11 19" id="KW-0521">NADP</keyword>
<keyword evidence="12 19" id="KW-0133">Cell shape</keyword>